<dbReference type="Proteomes" id="UP000242414">
    <property type="component" value="Unassembled WGS sequence"/>
</dbReference>
<reference evidence="1" key="1">
    <citation type="journal article" date="2016" name="Proc. Natl. Acad. Sci. U.S.A.">
        <title>Lipid metabolic changes in an early divergent fungus govern the establishment of a mutualistic symbiosis with endobacteria.</title>
        <authorList>
            <person name="Lastovetsky O.A."/>
            <person name="Gaspar M.L."/>
            <person name="Mondo S.J."/>
            <person name="LaButti K.M."/>
            <person name="Sandor L."/>
            <person name="Grigoriev I.V."/>
            <person name="Henry S.A."/>
            <person name="Pawlowska T.E."/>
        </authorList>
    </citation>
    <scope>NUCLEOTIDE SEQUENCE [LARGE SCALE GENOMIC DNA]</scope>
    <source>
        <strain evidence="1">ATCC 52814</strain>
    </source>
</reference>
<protein>
    <submittedName>
        <fullName evidence="1">Uncharacterized protein</fullName>
    </submittedName>
</protein>
<gene>
    <name evidence="1" type="ORF">BCV72DRAFT_84821</name>
</gene>
<dbReference type="VEuPathDB" id="FungiDB:BCV72DRAFT_84821"/>
<accession>A0A1X0R9Q1</accession>
<dbReference type="EMBL" id="KV921885">
    <property type="protein sequence ID" value="ORE08706.1"/>
    <property type="molecule type" value="Genomic_DNA"/>
</dbReference>
<organism evidence="1">
    <name type="scientific">Rhizopus microsporus var. microsporus</name>
    <dbReference type="NCBI Taxonomy" id="86635"/>
    <lineage>
        <taxon>Eukaryota</taxon>
        <taxon>Fungi</taxon>
        <taxon>Fungi incertae sedis</taxon>
        <taxon>Mucoromycota</taxon>
        <taxon>Mucoromycotina</taxon>
        <taxon>Mucoromycetes</taxon>
        <taxon>Mucorales</taxon>
        <taxon>Mucorineae</taxon>
        <taxon>Rhizopodaceae</taxon>
        <taxon>Rhizopus</taxon>
    </lineage>
</organism>
<name>A0A1X0R9Q1_RHIZD</name>
<evidence type="ECO:0000313" key="1">
    <source>
        <dbReference type="EMBL" id="ORE08706.1"/>
    </source>
</evidence>
<sequence>MLKAPKSKCRQCFKRIHSTRNKTGVCQGCRRISAEKQQALGTHGQTVSQRKRSHHFVHSVSCQPFSLEVFNGDKRIKFSTTSALMINDSALSLSSLIDFQNNITSGIFNRKISFSSNDKIEPALKDSVCITTKLEFCYLHCTSAQHFHN</sequence>
<dbReference type="OrthoDB" id="2288692at2759"/>
<proteinExistence type="predicted"/>
<dbReference type="AlphaFoldDB" id="A0A1X0R9Q1"/>